<organism evidence="1 2">
    <name type="scientific">Tsukamurella paurometabola (strain ATCC 8368 / DSM 20162 / CCUG 35730 / CIP 100753 / JCM 10117 / KCTC 9821 / NBRC 16120 / NCIMB 702349 / NCTC 13040)</name>
    <name type="common">Corynebacterium paurometabolum</name>
    <dbReference type="NCBI Taxonomy" id="521096"/>
    <lineage>
        <taxon>Bacteria</taxon>
        <taxon>Bacillati</taxon>
        <taxon>Actinomycetota</taxon>
        <taxon>Actinomycetes</taxon>
        <taxon>Mycobacteriales</taxon>
        <taxon>Tsukamurellaceae</taxon>
        <taxon>Tsukamurella</taxon>
    </lineage>
</organism>
<proteinExistence type="predicted"/>
<evidence type="ECO:0000313" key="1">
    <source>
        <dbReference type="EMBL" id="ADG80475.1"/>
    </source>
</evidence>
<dbReference type="EMBL" id="CP001966">
    <property type="protein sequence ID" value="ADG80475.1"/>
    <property type="molecule type" value="Genomic_DNA"/>
</dbReference>
<dbReference type="RefSeq" id="WP_013128470.1">
    <property type="nucleotide sequence ID" value="NC_014158.1"/>
</dbReference>
<dbReference type="HOGENOM" id="CLU_3174494_0_0_11"/>
<keyword evidence="2" id="KW-1185">Reference proteome</keyword>
<name>D5UMK1_TSUPD</name>
<reference evidence="2" key="1">
    <citation type="submission" date="2010-03" db="EMBL/GenBank/DDBJ databases">
        <title>The complete chromosome of Tsukamurella paurometabola DSM 20162.</title>
        <authorList>
            <consortium name="US DOE Joint Genome Institute (JGI-PGF)"/>
            <person name="Lucas S."/>
            <person name="Copeland A."/>
            <person name="Lapidus A."/>
            <person name="Glavina del Rio T."/>
            <person name="Dalin E."/>
            <person name="Tice H."/>
            <person name="Bruce D."/>
            <person name="Goodwin L."/>
            <person name="Pitluck S."/>
            <person name="Kyrpides N."/>
            <person name="Mavromatis K."/>
            <person name="Ivanova N."/>
            <person name="Mikhailova N."/>
            <person name="Munk A.C."/>
            <person name="Brettin T."/>
            <person name="Detter J.C."/>
            <person name="Tapia R."/>
            <person name="Han C."/>
            <person name="Larimer F."/>
            <person name="Land M."/>
            <person name="Hauser L."/>
            <person name="Markowitz V."/>
            <person name="Cheng J.-F."/>
            <person name="Hugenholtz P."/>
            <person name="Woyke T."/>
            <person name="Wu D."/>
            <person name="Jando M."/>
            <person name="Brambilla E."/>
            <person name="Klenk H.-P."/>
            <person name="Eisen J.A."/>
        </authorList>
    </citation>
    <scope>NUCLEOTIDE SEQUENCE [LARGE SCALE GENOMIC DNA]</scope>
    <source>
        <strain evidence="2">ATCC 8368 / DSM 20162 / CCUG 35730 / CIP 100753 / JCM 10117 / KCTC 9821 / NBRC 16120 / NCIMB 702349 / NCTC 13040</strain>
    </source>
</reference>
<dbReference type="STRING" id="521096.Tpau_3903"/>
<evidence type="ECO:0000313" key="2">
    <source>
        <dbReference type="Proteomes" id="UP000001213"/>
    </source>
</evidence>
<accession>D5UMK1</accession>
<dbReference type="AlphaFoldDB" id="D5UMK1"/>
<reference evidence="1 2" key="2">
    <citation type="journal article" date="2011" name="Stand. Genomic Sci.">
        <title>Complete genome sequence of Tsukamurella paurometabola type strain (no. 33).</title>
        <authorList>
            <person name="Munk A.C."/>
            <person name="Lapidus A."/>
            <person name="Lucas S."/>
            <person name="Nolan M."/>
            <person name="Tice H."/>
            <person name="Cheng J.F."/>
            <person name="Del Rio T.G."/>
            <person name="Goodwin L."/>
            <person name="Pitluck S."/>
            <person name="Liolios K."/>
            <person name="Huntemann M."/>
            <person name="Ivanova N."/>
            <person name="Mavromatis K."/>
            <person name="Mikhailova N."/>
            <person name="Pati A."/>
            <person name="Chen A."/>
            <person name="Palaniappan K."/>
            <person name="Tapia R."/>
            <person name="Han C."/>
            <person name="Land M."/>
            <person name="Hauser L."/>
            <person name="Chang Y.J."/>
            <person name="Jeffries C.D."/>
            <person name="Brettin T."/>
            <person name="Yasawong M."/>
            <person name="Brambilla E.M."/>
            <person name="Rohde M."/>
            <person name="Sikorski J."/>
            <person name="Goker M."/>
            <person name="Detter J.C."/>
            <person name="Woyke T."/>
            <person name="Bristow J."/>
            <person name="Eisen J.A."/>
            <person name="Markowitz V."/>
            <person name="Hugenholtz P."/>
            <person name="Kyrpides N.C."/>
            <person name="Klenk H.P."/>
        </authorList>
    </citation>
    <scope>NUCLEOTIDE SEQUENCE [LARGE SCALE GENOMIC DNA]</scope>
    <source>
        <strain evidence="2">ATCC 8368 / DSM 20162 / CCUG 35730 / CIP 100753 / JCM 10117 / KCTC 9821 / NBRC 16120 / NCIMB 702349 / NCTC 13040</strain>
    </source>
</reference>
<protein>
    <submittedName>
        <fullName evidence="1">Uncharacterized protein</fullName>
    </submittedName>
</protein>
<dbReference type="KEGG" id="tpr:Tpau_3903"/>
<sequence>MTDQLEELIRQAAKKHAARAPRFTPEQLADLATLLVPERQDDYALVG</sequence>
<dbReference type="Proteomes" id="UP000001213">
    <property type="component" value="Chromosome"/>
</dbReference>
<gene>
    <name evidence="1" type="ordered locus">Tpau_3903</name>
</gene>